<dbReference type="KEGG" id="gtr:GLOTRDRAFT_16145"/>
<protein>
    <submittedName>
        <fullName evidence="1">Uncharacterized protein</fullName>
    </submittedName>
</protein>
<evidence type="ECO:0000313" key="1">
    <source>
        <dbReference type="EMBL" id="EPQ50005.1"/>
    </source>
</evidence>
<dbReference type="GeneID" id="19304902"/>
<feature type="non-terminal residue" evidence="1">
    <location>
        <position position="1"/>
    </location>
</feature>
<dbReference type="OMA" id="ELCECAF"/>
<reference evidence="1 2" key="1">
    <citation type="journal article" date="2012" name="Science">
        <title>The Paleozoic origin of enzymatic lignin decomposition reconstructed from 31 fungal genomes.</title>
        <authorList>
            <person name="Floudas D."/>
            <person name="Binder M."/>
            <person name="Riley R."/>
            <person name="Barry K."/>
            <person name="Blanchette R.A."/>
            <person name="Henrissat B."/>
            <person name="Martinez A.T."/>
            <person name="Otillar R."/>
            <person name="Spatafora J.W."/>
            <person name="Yadav J.S."/>
            <person name="Aerts A."/>
            <person name="Benoit I."/>
            <person name="Boyd A."/>
            <person name="Carlson A."/>
            <person name="Copeland A."/>
            <person name="Coutinho P.M."/>
            <person name="de Vries R.P."/>
            <person name="Ferreira P."/>
            <person name="Findley K."/>
            <person name="Foster B."/>
            <person name="Gaskell J."/>
            <person name="Glotzer D."/>
            <person name="Gorecki P."/>
            <person name="Heitman J."/>
            <person name="Hesse C."/>
            <person name="Hori C."/>
            <person name="Igarashi K."/>
            <person name="Jurgens J.A."/>
            <person name="Kallen N."/>
            <person name="Kersten P."/>
            <person name="Kohler A."/>
            <person name="Kuees U."/>
            <person name="Kumar T.K.A."/>
            <person name="Kuo A."/>
            <person name="LaButti K."/>
            <person name="Larrondo L.F."/>
            <person name="Lindquist E."/>
            <person name="Ling A."/>
            <person name="Lombard V."/>
            <person name="Lucas S."/>
            <person name="Lundell T."/>
            <person name="Martin R."/>
            <person name="McLaughlin D.J."/>
            <person name="Morgenstern I."/>
            <person name="Morin E."/>
            <person name="Murat C."/>
            <person name="Nagy L.G."/>
            <person name="Nolan M."/>
            <person name="Ohm R.A."/>
            <person name="Patyshakuliyeva A."/>
            <person name="Rokas A."/>
            <person name="Ruiz-Duenas F.J."/>
            <person name="Sabat G."/>
            <person name="Salamov A."/>
            <person name="Samejima M."/>
            <person name="Schmutz J."/>
            <person name="Slot J.C."/>
            <person name="St John F."/>
            <person name="Stenlid J."/>
            <person name="Sun H."/>
            <person name="Sun S."/>
            <person name="Syed K."/>
            <person name="Tsang A."/>
            <person name="Wiebenga A."/>
            <person name="Young D."/>
            <person name="Pisabarro A."/>
            <person name="Eastwood D.C."/>
            <person name="Martin F."/>
            <person name="Cullen D."/>
            <person name="Grigoriev I.V."/>
            <person name="Hibbett D.S."/>
        </authorList>
    </citation>
    <scope>NUCLEOTIDE SEQUENCE [LARGE SCALE GENOMIC DNA]</scope>
    <source>
        <strain evidence="1 2">ATCC 11539</strain>
    </source>
</reference>
<dbReference type="RefSeq" id="XP_007871540.1">
    <property type="nucleotide sequence ID" value="XM_007873349.1"/>
</dbReference>
<proteinExistence type="predicted"/>
<dbReference type="Proteomes" id="UP000030669">
    <property type="component" value="Unassembled WGS sequence"/>
</dbReference>
<dbReference type="HOGENOM" id="CLU_118200_0_0_1"/>
<dbReference type="OrthoDB" id="3341102at2759"/>
<dbReference type="EMBL" id="KB469413">
    <property type="protein sequence ID" value="EPQ50005.1"/>
    <property type="molecule type" value="Genomic_DNA"/>
</dbReference>
<dbReference type="AlphaFoldDB" id="S7R6L4"/>
<gene>
    <name evidence="1" type="ORF">GLOTRDRAFT_16145</name>
</gene>
<name>S7R6L4_GLOTA</name>
<feature type="non-terminal residue" evidence="1">
    <location>
        <position position="133"/>
    </location>
</feature>
<evidence type="ECO:0000313" key="2">
    <source>
        <dbReference type="Proteomes" id="UP000030669"/>
    </source>
</evidence>
<organism evidence="1 2">
    <name type="scientific">Gloeophyllum trabeum (strain ATCC 11539 / FP-39264 / Madison 617)</name>
    <name type="common">Brown rot fungus</name>
    <dbReference type="NCBI Taxonomy" id="670483"/>
    <lineage>
        <taxon>Eukaryota</taxon>
        <taxon>Fungi</taxon>
        <taxon>Dikarya</taxon>
        <taxon>Basidiomycota</taxon>
        <taxon>Agaricomycotina</taxon>
        <taxon>Agaricomycetes</taxon>
        <taxon>Gloeophyllales</taxon>
        <taxon>Gloeophyllaceae</taxon>
        <taxon>Gloeophyllum</taxon>
    </lineage>
</organism>
<keyword evidence="2" id="KW-1185">Reference proteome</keyword>
<accession>S7R6L4</accession>
<sequence length="133" mass="14984">LKRDHSDLFSRLHRGTVHHWMNDSKNGWSEGTLDNIARRHALAGSGRAGILSRHPVLAKMITDKLKGLRASGLPVNVLVVRSIVLAVLKEEKPEILDRFKCSESFVRDFVESRLSWSVRKGTRQAAHIPENAE</sequence>
<dbReference type="eggNOG" id="ENOG502SAWU">
    <property type="taxonomic scope" value="Eukaryota"/>
</dbReference>